<keyword evidence="3" id="KW-1185">Reference proteome</keyword>
<protein>
    <submittedName>
        <fullName evidence="4">Sperm-egg fusion protein LLCFC1</fullName>
    </submittedName>
</protein>
<dbReference type="InterPro" id="IPR031684">
    <property type="entry name" value="LLCFC1"/>
</dbReference>
<gene>
    <name evidence="4" type="primary">LLCFC1</name>
</gene>
<feature type="region of interest" description="Disordered" evidence="1">
    <location>
        <begin position="28"/>
        <end position="47"/>
    </location>
</feature>
<dbReference type="GO" id="GO:0007342">
    <property type="term" value="P:fusion of sperm to egg plasma membrane involved in single fertilization"/>
    <property type="evidence" value="ECO:0007669"/>
    <property type="project" value="InterPro"/>
</dbReference>
<evidence type="ECO:0000256" key="2">
    <source>
        <dbReference type="SAM" id="SignalP"/>
    </source>
</evidence>
<sequence>MTSLGTQLCRAVLLASILLLLWAKGVRPQNEDQDSEGEAQKDNLPSIDQDQEQLEEHFLASSVGEMWQVVDMAQQEDQEMSQAREIHNHLFDLAFCFNLASILVFL</sequence>
<evidence type="ECO:0000313" key="3">
    <source>
        <dbReference type="Proteomes" id="UP001652624"/>
    </source>
</evidence>
<dbReference type="PANTHER" id="PTHR37348:SF1">
    <property type="entry name" value="SPERM-EGG FUSION PROTEIN LLCFC1"/>
    <property type="match status" value="1"/>
</dbReference>
<dbReference type="eggNOG" id="ENOG502SF8S">
    <property type="taxonomic scope" value="Eukaryota"/>
</dbReference>
<reference evidence="4" key="1">
    <citation type="submission" date="2025-08" db="UniProtKB">
        <authorList>
            <consortium name="RefSeq"/>
        </authorList>
    </citation>
    <scope>IDENTIFICATION</scope>
</reference>
<dbReference type="InParanoid" id="A0A1S2ZP66"/>
<evidence type="ECO:0000313" key="4">
    <source>
        <dbReference type="RefSeq" id="XP_007522412.1"/>
    </source>
</evidence>
<evidence type="ECO:0000256" key="1">
    <source>
        <dbReference type="SAM" id="MobiDB-lite"/>
    </source>
</evidence>
<name>A0A1S2ZP66_ERIEU</name>
<dbReference type="PANTHER" id="PTHR37348">
    <property type="entry name" value="LLLL AND CFNLAS MOTIF-CONTAINING PROTEIN 1"/>
    <property type="match status" value="1"/>
</dbReference>
<organism evidence="3 4">
    <name type="scientific">Erinaceus europaeus</name>
    <name type="common">Western European hedgehog</name>
    <dbReference type="NCBI Taxonomy" id="9365"/>
    <lineage>
        <taxon>Eukaryota</taxon>
        <taxon>Metazoa</taxon>
        <taxon>Chordata</taxon>
        <taxon>Craniata</taxon>
        <taxon>Vertebrata</taxon>
        <taxon>Euteleostomi</taxon>
        <taxon>Mammalia</taxon>
        <taxon>Eutheria</taxon>
        <taxon>Laurasiatheria</taxon>
        <taxon>Eulipotyphla</taxon>
        <taxon>Erinaceidae</taxon>
        <taxon>Erinaceinae</taxon>
        <taxon>Erinaceus</taxon>
    </lineage>
</organism>
<feature type="chain" id="PRO_5010383482" evidence="2">
    <location>
        <begin position="29"/>
        <end position="106"/>
    </location>
</feature>
<keyword evidence="2" id="KW-0732">Signal</keyword>
<dbReference type="Proteomes" id="UP001652624">
    <property type="component" value="Chromosome 8"/>
</dbReference>
<accession>A0A1S2ZP66</accession>
<dbReference type="Pfam" id="PF15838">
    <property type="entry name" value="LLCFC1"/>
    <property type="match status" value="1"/>
</dbReference>
<proteinExistence type="predicted"/>
<dbReference type="RefSeq" id="XP_007522412.1">
    <property type="nucleotide sequence ID" value="XM_007522350.2"/>
</dbReference>
<dbReference type="OrthoDB" id="9836289at2759"/>
<dbReference type="AlphaFoldDB" id="A0A1S2ZP66"/>
<feature type="signal peptide" evidence="2">
    <location>
        <begin position="1"/>
        <end position="28"/>
    </location>
</feature>